<evidence type="ECO:0000256" key="2">
    <source>
        <dbReference type="ARBA" id="ARBA00001947"/>
    </source>
</evidence>
<comment type="cofactor">
    <cofactor evidence="2">
        <name>Zn(2+)</name>
        <dbReference type="ChEBI" id="CHEBI:29105"/>
    </cofactor>
</comment>
<keyword evidence="8" id="KW-0479">Metal-binding</keyword>
<keyword evidence="18" id="KW-1185">Reference proteome</keyword>
<dbReference type="InterPro" id="IPR041960">
    <property type="entry name" value="GGTase_I_beta"/>
</dbReference>
<evidence type="ECO:0000256" key="13">
    <source>
        <dbReference type="ARBA" id="ARBA00050428"/>
    </source>
</evidence>
<evidence type="ECO:0000256" key="15">
    <source>
        <dbReference type="ARBA" id="ARBA00078363"/>
    </source>
</evidence>
<evidence type="ECO:0000259" key="16">
    <source>
        <dbReference type="Pfam" id="PF00432"/>
    </source>
</evidence>
<dbReference type="CDD" id="cd02895">
    <property type="entry name" value="GGTase-I"/>
    <property type="match status" value="1"/>
</dbReference>
<evidence type="ECO:0000256" key="3">
    <source>
        <dbReference type="ARBA" id="ARBA00010497"/>
    </source>
</evidence>
<dbReference type="InterPro" id="IPR045089">
    <property type="entry name" value="PGGT1B-like"/>
</dbReference>
<accession>A0ABD1F2F6</accession>
<evidence type="ECO:0000256" key="11">
    <source>
        <dbReference type="ARBA" id="ARBA00022842"/>
    </source>
</evidence>
<keyword evidence="7" id="KW-0808">Transferase</keyword>
<evidence type="ECO:0000256" key="12">
    <source>
        <dbReference type="ARBA" id="ARBA00031713"/>
    </source>
</evidence>
<dbReference type="GO" id="GO:0005953">
    <property type="term" value="C:CAAX-protein geranylgeranyltransferase complex"/>
    <property type="evidence" value="ECO:0007669"/>
    <property type="project" value="UniProtKB-ARBA"/>
</dbReference>
<dbReference type="PANTHER" id="PTHR11774">
    <property type="entry name" value="GERANYLGERANYL TRANSFERASE TYPE BETA SUBUNIT"/>
    <property type="match status" value="1"/>
</dbReference>
<evidence type="ECO:0000256" key="10">
    <source>
        <dbReference type="ARBA" id="ARBA00022833"/>
    </source>
</evidence>
<comment type="subunit">
    <text evidence="14">Heterodimer of FNTA and PGGT1B. PGGT1B mediates interaction with substrate peptides.</text>
</comment>
<evidence type="ECO:0000256" key="5">
    <source>
        <dbReference type="ARBA" id="ARBA00020603"/>
    </source>
</evidence>
<keyword evidence="6" id="KW-0637">Prenyltransferase</keyword>
<dbReference type="GO" id="GO:0046872">
    <property type="term" value="F:metal ion binding"/>
    <property type="evidence" value="ECO:0007669"/>
    <property type="project" value="UniProtKB-KW"/>
</dbReference>
<evidence type="ECO:0000256" key="7">
    <source>
        <dbReference type="ARBA" id="ARBA00022679"/>
    </source>
</evidence>
<evidence type="ECO:0000313" key="17">
    <source>
        <dbReference type="EMBL" id="KAL1509430.1"/>
    </source>
</evidence>
<dbReference type="InterPro" id="IPR008930">
    <property type="entry name" value="Terpenoid_cyclase/PrenylTrfase"/>
</dbReference>
<evidence type="ECO:0000313" key="18">
    <source>
        <dbReference type="Proteomes" id="UP001566132"/>
    </source>
</evidence>
<evidence type="ECO:0000256" key="4">
    <source>
        <dbReference type="ARBA" id="ARBA00012700"/>
    </source>
</evidence>
<keyword evidence="9" id="KW-0677">Repeat</keyword>
<comment type="catalytic activity">
    <reaction evidence="13">
        <text>geranylgeranyl diphosphate + L-cysteinyl-[protein] = S-geranylgeranyl-L-cysteinyl-[protein] + diphosphate</text>
        <dbReference type="Rhea" id="RHEA:21240"/>
        <dbReference type="Rhea" id="RHEA-COMP:10131"/>
        <dbReference type="Rhea" id="RHEA-COMP:11537"/>
        <dbReference type="ChEBI" id="CHEBI:29950"/>
        <dbReference type="ChEBI" id="CHEBI:33019"/>
        <dbReference type="ChEBI" id="CHEBI:57533"/>
        <dbReference type="ChEBI" id="CHEBI:86021"/>
        <dbReference type="EC" id="2.5.1.59"/>
    </reaction>
</comment>
<dbReference type="Pfam" id="PF00432">
    <property type="entry name" value="Prenyltrans"/>
    <property type="match status" value="1"/>
</dbReference>
<feature type="domain" description="Prenyltransferase alpha-alpha toroid" evidence="16">
    <location>
        <begin position="9"/>
        <end position="330"/>
    </location>
</feature>
<proteinExistence type="inferred from homology"/>
<dbReference type="PANTHER" id="PTHR11774:SF4">
    <property type="entry name" value="GERANYLGERANYL TRANSFERASE TYPE-1 SUBUNIT BETA"/>
    <property type="match status" value="1"/>
</dbReference>
<evidence type="ECO:0000256" key="1">
    <source>
        <dbReference type="ARBA" id="ARBA00001946"/>
    </source>
</evidence>
<dbReference type="EC" id="2.5.1.59" evidence="4"/>
<keyword evidence="11" id="KW-0460">Magnesium</keyword>
<dbReference type="GO" id="GO:0004662">
    <property type="term" value="F:CAAX-protein geranylgeranyltransferase activity"/>
    <property type="evidence" value="ECO:0007669"/>
    <property type="project" value="UniProtKB-EC"/>
</dbReference>
<dbReference type="Proteomes" id="UP001566132">
    <property type="component" value="Unassembled WGS sequence"/>
</dbReference>
<dbReference type="AlphaFoldDB" id="A0ABD1F2F6"/>
<dbReference type="FunFam" id="1.50.10.20:FF:000005">
    <property type="entry name" value="Geranylgeranyl transferase type-1 subunit beta"/>
    <property type="match status" value="1"/>
</dbReference>
<name>A0ABD1F2F6_HYPHA</name>
<comment type="cofactor">
    <cofactor evidence="1">
        <name>Mg(2+)</name>
        <dbReference type="ChEBI" id="CHEBI:18420"/>
    </cofactor>
</comment>
<dbReference type="InterPro" id="IPR001330">
    <property type="entry name" value="Prenyltrans"/>
</dbReference>
<gene>
    <name evidence="17" type="ORF">ABEB36_004169</name>
</gene>
<dbReference type="EMBL" id="JBDJPC010000003">
    <property type="protein sequence ID" value="KAL1509430.1"/>
    <property type="molecule type" value="Genomic_DNA"/>
</dbReference>
<evidence type="ECO:0000256" key="14">
    <source>
        <dbReference type="ARBA" id="ARBA00065714"/>
    </source>
</evidence>
<comment type="similarity">
    <text evidence="3">Belongs to the protein prenyltransferase subunit beta family.</text>
</comment>
<reference evidence="17 18" key="1">
    <citation type="submission" date="2024-05" db="EMBL/GenBank/DDBJ databases">
        <title>Genetic variation in Jamaican populations of the coffee berry borer (Hypothenemus hampei).</title>
        <authorList>
            <person name="Errbii M."/>
            <person name="Myrie A."/>
        </authorList>
    </citation>
    <scope>NUCLEOTIDE SEQUENCE [LARGE SCALE GENOMIC DNA]</scope>
    <source>
        <strain evidence="17">JA-Hopewell-2020-01-JO</strain>
        <tissue evidence="17">Whole body</tissue>
    </source>
</reference>
<evidence type="ECO:0000256" key="8">
    <source>
        <dbReference type="ARBA" id="ARBA00022723"/>
    </source>
</evidence>
<keyword evidence="10" id="KW-0862">Zinc</keyword>
<dbReference type="Gene3D" id="1.50.10.20">
    <property type="match status" value="1"/>
</dbReference>
<sequence>MANIPEFILKRELHKKYLNRFLNGGIPSFLSNMDSNRSVILFFCVAGLDVLGETEKILRHRKEQIINWIYKLQVVNTEELTSGFQGSTTLLTKKFKGAIGPYQWGHIANTYSCLLSLLILGDNLTRVNRKEIINSMKSLQLEDGSFKGAIKGTENDMRFVFCAAAVSYILNDWNGIDIERMCNFILNSISYDGGIGQRPNRESHCGSTFCALAALALSNNLHRLSRDQYNNLRRWLLNRLDIVEGFNGRPNKPADTCYSFWTGASLKILHAYKYIKSDVNPMFVLMTQDKYGGFSKWVNSGPDPMHTYFGLAGLSLMKYENLNEMYPPLNCTKRVHKRLKALHAQWN</sequence>
<organism evidence="17 18">
    <name type="scientific">Hypothenemus hampei</name>
    <name type="common">Coffee berry borer</name>
    <dbReference type="NCBI Taxonomy" id="57062"/>
    <lineage>
        <taxon>Eukaryota</taxon>
        <taxon>Metazoa</taxon>
        <taxon>Ecdysozoa</taxon>
        <taxon>Arthropoda</taxon>
        <taxon>Hexapoda</taxon>
        <taxon>Insecta</taxon>
        <taxon>Pterygota</taxon>
        <taxon>Neoptera</taxon>
        <taxon>Endopterygota</taxon>
        <taxon>Coleoptera</taxon>
        <taxon>Polyphaga</taxon>
        <taxon>Cucujiformia</taxon>
        <taxon>Curculionidae</taxon>
        <taxon>Scolytinae</taxon>
        <taxon>Hypothenemus</taxon>
    </lineage>
</organism>
<comment type="caution">
    <text evidence="17">The sequence shown here is derived from an EMBL/GenBank/DDBJ whole genome shotgun (WGS) entry which is preliminary data.</text>
</comment>
<evidence type="ECO:0000256" key="6">
    <source>
        <dbReference type="ARBA" id="ARBA00022602"/>
    </source>
</evidence>
<protein>
    <recommendedName>
        <fullName evidence="5">Geranylgeranyl transferase type-1 subunit beta</fullName>
        <ecNumber evidence="4">2.5.1.59</ecNumber>
    </recommendedName>
    <alternativeName>
        <fullName evidence="12">Geranylgeranyl transferase type I subunit beta</fullName>
    </alternativeName>
    <alternativeName>
        <fullName evidence="15">Type I protein geranyl-geranyltransferase subunit beta</fullName>
    </alternativeName>
</protein>
<dbReference type="SUPFAM" id="SSF48239">
    <property type="entry name" value="Terpenoid cyclases/Protein prenyltransferases"/>
    <property type="match status" value="1"/>
</dbReference>
<evidence type="ECO:0000256" key="9">
    <source>
        <dbReference type="ARBA" id="ARBA00022737"/>
    </source>
</evidence>